<dbReference type="RefSeq" id="WP_052349861.1">
    <property type="nucleotide sequence ID" value="NZ_AUAE01000030.1"/>
</dbReference>
<sequence length="1003" mass="105702">MKLITTYRQTACRLLAALFFLCLFAPMAAGQDNWKDHCATQIANQNGGDGSSWNDAIKIATAEELAYFAQQVNSKQSINYGDGKSIGPAGKDQAGGFMSYYFALSADINLSGYDWTPIGNTTSFKGNFDGRGHCVNGLKVMKVETVSGEAYAGLFGYTYVGILRNLGVRLADAGIQVNSTDGVVYVGGIAGCAHKIFNCYVVGEGRIEIHSSLNFGYVVGGIVGYLDTDGSLANCYATVNVKVGPDGTVYVGGIVGRGDYKSTISHTYATGDVETGTEDNNRYAGGICGYLQSKGTLTNSLAVNGQIIGGNSHSNRIVGHKESNATLDANYASPEIQVNGQTISGSAANEANGNDEITLKDFETKLKGGSSNDWDNAWTFPTDGSLPQLKLKGEDPDGNPTYSNWPSSSQQPTIPASDHLIAGSIANTGGGDGLSWDAPILIANRAELAYLAKQVNAGANLTVDKNLSGGTLENKDDSDSGFKGIYFALAADIDLSAHYWTPIGNRDHPFRGNFDGKGHCVKGLRVKVETAVSKYAYAGLFGYASVGTLRNLGVVLAPEGVQAVPSTLASAYAGGIAGRASNISNCYVVGEGEVMAKGRSGKGDSGQIEVTLSDAGGIVGSLNSSLTHCYATVGVKAKGSYNNYAGGIAGYSSTGGVISYTYATGAVEAADGTDDNYAGGIFGYFQTGTLSNNLALNEQVNGKEGQSNRIAGGVYSSVTLSDNYASTIRVNKKVVSNGNDKDVNGADTWLDTFKGNLIPDPTAADNGWSKAWSWSGGGSSNLPQLKIVKGDADGSLSYTDWLSPSCQPTLPASDYLENKPVPPVEPDPEPEPEPAPTVYYTVTLPSVTGAVTDPVAGDYEVESWSTFRFYLTLDTAYNQSHPVVTTSRGETLQPLSSDGAYLVKYVRTDVEIFIDGIVKNPPPVANEPIRAAAPEPEPEIWSENACLCIRLPEGLPSSPVRIFTPEGRLLDSFRSVPGLNRRQLPTGIYIVQVGTTVRKVAVR</sequence>
<evidence type="ECO:0000313" key="4">
    <source>
        <dbReference type="EMBL" id="KKB48450.1"/>
    </source>
</evidence>
<evidence type="ECO:0000256" key="1">
    <source>
        <dbReference type="SAM" id="MobiDB-lite"/>
    </source>
</evidence>
<dbReference type="EMBL" id="AQHW01000027">
    <property type="protein sequence ID" value="KKB48450.1"/>
    <property type="molecule type" value="Genomic_DNA"/>
</dbReference>
<comment type="caution">
    <text evidence="4">The sequence shown here is derived from an EMBL/GenBank/DDBJ whole genome shotgun (WGS) entry which is preliminary data.</text>
</comment>
<proteinExistence type="predicted"/>
<feature type="domain" description="GLUG" evidence="3">
    <location>
        <begin position="216"/>
        <end position="241"/>
    </location>
</feature>
<feature type="chain" id="PRO_5002488823" description="GLUG domain-containing protein" evidence="2">
    <location>
        <begin position="29"/>
        <end position="1003"/>
    </location>
</feature>
<evidence type="ECO:0000259" key="3">
    <source>
        <dbReference type="Pfam" id="PF07581"/>
    </source>
</evidence>
<dbReference type="InterPro" id="IPR011493">
    <property type="entry name" value="GLUG"/>
</dbReference>
<keyword evidence="5" id="KW-1185">Reference proteome</keyword>
<dbReference type="HOGENOM" id="CLU_011928_0_0_10"/>
<accession>A0A0F5IT02</accession>
<evidence type="ECO:0000313" key="5">
    <source>
        <dbReference type="Proteomes" id="UP000033035"/>
    </source>
</evidence>
<evidence type="ECO:0000256" key="2">
    <source>
        <dbReference type="SAM" id="SignalP"/>
    </source>
</evidence>
<protein>
    <recommendedName>
        <fullName evidence="3">GLUG domain-containing protein</fullName>
    </recommendedName>
</protein>
<feature type="signal peptide" evidence="2">
    <location>
        <begin position="1"/>
        <end position="28"/>
    </location>
</feature>
<dbReference type="PATRIC" id="fig|1203610.3.peg.5012"/>
<dbReference type="Gene3D" id="2.160.20.110">
    <property type="match status" value="2"/>
</dbReference>
<organism evidence="4 5">
    <name type="scientific">Parabacteroides gordonii MS-1 = DSM 23371</name>
    <dbReference type="NCBI Taxonomy" id="1203610"/>
    <lineage>
        <taxon>Bacteria</taxon>
        <taxon>Pseudomonadati</taxon>
        <taxon>Bacteroidota</taxon>
        <taxon>Bacteroidia</taxon>
        <taxon>Bacteroidales</taxon>
        <taxon>Tannerellaceae</taxon>
        <taxon>Parabacteroides</taxon>
    </lineage>
</organism>
<name>A0A0F5IT02_9BACT</name>
<dbReference type="Proteomes" id="UP000033035">
    <property type="component" value="Unassembled WGS sequence"/>
</dbReference>
<dbReference type="STRING" id="1203610.HMPREF1536_04917"/>
<feature type="region of interest" description="Disordered" evidence="1">
    <location>
        <begin position="809"/>
        <end position="834"/>
    </location>
</feature>
<dbReference type="Pfam" id="PF07581">
    <property type="entry name" value="Glug"/>
    <property type="match status" value="1"/>
</dbReference>
<keyword evidence="2" id="KW-0732">Signal</keyword>
<gene>
    <name evidence="4" type="ORF">HMPREF1536_04917</name>
</gene>
<dbReference type="AlphaFoldDB" id="A0A0F5IT02"/>
<reference evidence="4 5" key="1">
    <citation type="submission" date="2013-04" db="EMBL/GenBank/DDBJ databases">
        <title>The Genome Sequence of Parabacteroides gordonii DSM 23371.</title>
        <authorList>
            <consortium name="The Broad Institute Genomics Platform"/>
            <person name="Earl A."/>
            <person name="Ward D."/>
            <person name="Feldgarden M."/>
            <person name="Gevers D."/>
            <person name="Martens E."/>
            <person name="Sakamoto M."/>
            <person name="Benno Y."/>
            <person name="Suzuki N."/>
            <person name="Matsunaga N."/>
            <person name="Koshihara K."/>
            <person name="Seki M."/>
            <person name="Komiya H."/>
            <person name="Walker B."/>
            <person name="Young S."/>
            <person name="Zeng Q."/>
            <person name="Gargeya S."/>
            <person name="Fitzgerald M."/>
            <person name="Haas B."/>
            <person name="Abouelleil A."/>
            <person name="Allen A.W."/>
            <person name="Alvarado L."/>
            <person name="Arachchi H.M."/>
            <person name="Berlin A.M."/>
            <person name="Chapman S.B."/>
            <person name="Gainer-Dewar J."/>
            <person name="Goldberg J."/>
            <person name="Griggs A."/>
            <person name="Gujja S."/>
            <person name="Hansen M."/>
            <person name="Howarth C."/>
            <person name="Imamovic A."/>
            <person name="Ireland A."/>
            <person name="Larimer J."/>
            <person name="McCowan C."/>
            <person name="Murphy C."/>
            <person name="Pearson M."/>
            <person name="Poon T.W."/>
            <person name="Priest M."/>
            <person name="Roberts A."/>
            <person name="Saif S."/>
            <person name="Shea T."/>
            <person name="Sisk P."/>
            <person name="Sykes S."/>
            <person name="Wortman J."/>
            <person name="Nusbaum C."/>
            <person name="Birren B."/>
        </authorList>
    </citation>
    <scope>NUCLEOTIDE SEQUENCE [LARGE SCALE GENOMIC DNA]</scope>
    <source>
        <strain evidence="4 5">MS-1</strain>
    </source>
</reference>